<dbReference type="EMBL" id="JACOPN010000001">
    <property type="protein sequence ID" value="MBC5715843.1"/>
    <property type="molecule type" value="Genomic_DNA"/>
</dbReference>
<dbReference type="RefSeq" id="WP_186877380.1">
    <property type="nucleotide sequence ID" value="NZ_JACOPN010000001.1"/>
</dbReference>
<name>A0A8J6IY55_9FIRM</name>
<dbReference type="Proteomes" id="UP000602260">
    <property type="component" value="Unassembled WGS sequence"/>
</dbReference>
<dbReference type="PROSITE" id="PS51257">
    <property type="entry name" value="PROKAR_LIPOPROTEIN"/>
    <property type="match status" value="1"/>
</dbReference>
<dbReference type="Pfam" id="PF14270">
    <property type="entry name" value="DUF4358"/>
    <property type="match status" value="1"/>
</dbReference>
<dbReference type="InterPro" id="IPR025648">
    <property type="entry name" value="DUF4358"/>
</dbReference>
<evidence type="ECO:0000313" key="2">
    <source>
        <dbReference type="EMBL" id="MBC5715843.1"/>
    </source>
</evidence>
<keyword evidence="1" id="KW-0732">Signal</keyword>
<reference evidence="2" key="1">
    <citation type="submission" date="2020-08" db="EMBL/GenBank/DDBJ databases">
        <title>Genome public.</title>
        <authorList>
            <person name="Liu C."/>
            <person name="Sun Q."/>
        </authorList>
    </citation>
    <scope>NUCLEOTIDE SEQUENCE</scope>
    <source>
        <strain evidence="2">BX5</strain>
    </source>
</reference>
<keyword evidence="3" id="KW-1185">Reference proteome</keyword>
<gene>
    <name evidence="2" type="ORF">H8S55_00610</name>
</gene>
<accession>A0A8J6IY55</accession>
<feature type="chain" id="PRO_5038446736" evidence="1">
    <location>
        <begin position="22"/>
        <end position="157"/>
    </location>
</feature>
<proteinExistence type="predicted"/>
<sequence length="157" mass="16323">MKFLRMMLAAALCAAALTGCGGSGTGGSAYTTGDVDKIAQAGAFSEELESVDGDTAFALYGLADAGLDRAQLTDCAVLRSAGATCEEAAVLILDSEDAAQTAMTALDGYLQKQIDTNKDYRPEEIPKLESAWTSARENTVLLVVAENMNAAMDAVKN</sequence>
<organism evidence="2 3">
    <name type="scientific">Flintibacter faecis</name>
    <dbReference type="NCBI Taxonomy" id="2763047"/>
    <lineage>
        <taxon>Bacteria</taxon>
        <taxon>Bacillati</taxon>
        <taxon>Bacillota</taxon>
        <taxon>Clostridia</taxon>
        <taxon>Eubacteriales</taxon>
        <taxon>Flintibacter</taxon>
    </lineage>
</organism>
<evidence type="ECO:0000313" key="3">
    <source>
        <dbReference type="Proteomes" id="UP000602260"/>
    </source>
</evidence>
<feature type="signal peptide" evidence="1">
    <location>
        <begin position="1"/>
        <end position="21"/>
    </location>
</feature>
<protein>
    <submittedName>
        <fullName evidence="2">DUF4358 domain-containing protein</fullName>
    </submittedName>
</protein>
<evidence type="ECO:0000256" key="1">
    <source>
        <dbReference type="SAM" id="SignalP"/>
    </source>
</evidence>
<comment type="caution">
    <text evidence="2">The sequence shown here is derived from an EMBL/GenBank/DDBJ whole genome shotgun (WGS) entry which is preliminary data.</text>
</comment>
<dbReference type="AlphaFoldDB" id="A0A8J6IY55"/>